<comment type="similarity">
    <text evidence="2">Belongs to the outer membrane factor (OMF) (TC 1.B.17) family.</text>
</comment>
<comment type="caution">
    <text evidence="9">The sequence shown here is derived from an EMBL/GenBank/DDBJ whole genome shotgun (WGS) entry which is preliminary data.</text>
</comment>
<dbReference type="PANTHER" id="PTHR30026">
    <property type="entry name" value="OUTER MEMBRANE PROTEIN TOLC"/>
    <property type="match status" value="1"/>
</dbReference>
<dbReference type="OrthoDB" id="5780445at2"/>
<evidence type="ECO:0000313" key="10">
    <source>
        <dbReference type="Proteomes" id="UP000239007"/>
    </source>
</evidence>
<evidence type="ECO:0000256" key="7">
    <source>
        <dbReference type="ARBA" id="ARBA00023237"/>
    </source>
</evidence>
<accession>A0A2S7USP2</accession>
<evidence type="ECO:0000256" key="6">
    <source>
        <dbReference type="ARBA" id="ARBA00023136"/>
    </source>
</evidence>
<protein>
    <recommendedName>
        <fullName evidence="11">Transporter</fullName>
    </recommendedName>
</protein>
<comment type="subcellular location">
    <subcellularLocation>
        <location evidence="1">Cell outer membrane</location>
    </subcellularLocation>
</comment>
<evidence type="ECO:0000256" key="1">
    <source>
        <dbReference type="ARBA" id="ARBA00004442"/>
    </source>
</evidence>
<keyword evidence="3" id="KW-0813">Transport</keyword>
<evidence type="ECO:0000256" key="5">
    <source>
        <dbReference type="ARBA" id="ARBA00022692"/>
    </source>
</evidence>
<evidence type="ECO:0000256" key="4">
    <source>
        <dbReference type="ARBA" id="ARBA00022452"/>
    </source>
</evidence>
<keyword evidence="8" id="KW-0175">Coiled coil</keyword>
<evidence type="ECO:0000313" key="9">
    <source>
        <dbReference type="EMBL" id="PQJ52768.1"/>
    </source>
</evidence>
<dbReference type="Gene3D" id="1.20.1600.10">
    <property type="entry name" value="Outer membrane efflux proteins (OEP)"/>
    <property type="match status" value="1"/>
</dbReference>
<proteinExistence type="inferred from homology"/>
<dbReference type="GO" id="GO:1990281">
    <property type="term" value="C:efflux pump complex"/>
    <property type="evidence" value="ECO:0007669"/>
    <property type="project" value="TreeGrafter"/>
</dbReference>
<gene>
    <name evidence="9" type="ORF">BTO11_03265</name>
</gene>
<dbReference type="GO" id="GO:0015288">
    <property type="term" value="F:porin activity"/>
    <property type="evidence" value="ECO:0007669"/>
    <property type="project" value="TreeGrafter"/>
</dbReference>
<keyword evidence="7" id="KW-0998">Cell outer membrane</keyword>
<dbReference type="SUPFAM" id="SSF56954">
    <property type="entry name" value="Outer membrane efflux proteins (OEP)"/>
    <property type="match status" value="1"/>
</dbReference>
<dbReference type="GO" id="GO:0015562">
    <property type="term" value="F:efflux transmembrane transporter activity"/>
    <property type="evidence" value="ECO:0007669"/>
    <property type="project" value="InterPro"/>
</dbReference>
<keyword evidence="5" id="KW-0812">Transmembrane</keyword>
<dbReference type="EMBL" id="MSCH01000003">
    <property type="protein sequence ID" value="PQJ52768.1"/>
    <property type="molecule type" value="Genomic_DNA"/>
</dbReference>
<evidence type="ECO:0000256" key="2">
    <source>
        <dbReference type="ARBA" id="ARBA00007613"/>
    </source>
</evidence>
<evidence type="ECO:0000256" key="3">
    <source>
        <dbReference type="ARBA" id="ARBA00022448"/>
    </source>
</evidence>
<dbReference type="InterPro" id="IPR003423">
    <property type="entry name" value="OMP_efflux"/>
</dbReference>
<organism evidence="9 10">
    <name type="scientific">Psychrosphaera saromensis</name>
    <dbReference type="NCBI Taxonomy" id="716813"/>
    <lineage>
        <taxon>Bacteria</taxon>
        <taxon>Pseudomonadati</taxon>
        <taxon>Pseudomonadota</taxon>
        <taxon>Gammaproteobacteria</taxon>
        <taxon>Alteromonadales</taxon>
        <taxon>Pseudoalteromonadaceae</taxon>
        <taxon>Psychrosphaera</taxon>
    </lineage>
</organism>
<dbReference type="Pfam" id="PF02321">
    <property type="entry name" value="OEP"/>
    <property type="match status" value="2"/>
</dbReference>
<dbReference type="InterPro" id="IPR051906">
    <property type="entry name" value="TolC-like"/>
</dbReference>
<evidence type="ECO:0008006" key="11">
    <source>
        <dbReference type="Google" id="ProtNLM"/>
    </source>
</evidence>
<evidence type="ECO:0000256" key="8">
    <source>
        <dbReference type="SAM" id="Coils"/>
    </source>
</evidence>
<keyword evidence="4" id="KW-1134">Transmembrane beta strand</keyword>
<name>A0A2S7USP2_9GAMM</name>
<dbReference type="Proteomes" id="UP000239007">
    <property type="component" value="Unassembled WGS sequence"/>
</dbReference>
<sequence>MFHQKKVWQSKYLHSVLFCIIGTLTFFADANEALTYEQALLKLRQQSDAIQAANYNVGSERDRRASLDDLNLPTLNITAGVQAYSLERDLNIESFQQAAGQVIPGADQLLPSSIALDFNSTNPNAAISSSWLLYSGGTTSAAQRLADASIAVAEAERTGTIDHQEKILATVYFGHLLAENVLAIREDVLKGVEHHLHQAVRFESEGILSKVERLHAQVAYDEARRNLEQARADFGIADVTLRRLLRSEQSVKPVNQLFVITKPLAPLDDFLKSGSSNHSQLAKVRAKRQQAIQSKKIEEARWKPTVVAYGSYNLVQEDTDLSNPLPLLEPDWVVGIKVSYPLFDRYDRSRRVSSAKAQVNRVNALERELESNINTYIERSYRSVNRSREQFMLLESNIELAQETLKLRERLFSEGMGTSLDVVDARLAAARAETERAKAAYGFVVSLVDLLDASGQLKNFTDYVSQADVRLSIKETK</sequence>
<dbReference type="RefSeq" id="WP_105051238.1">
    <property type="nucleotide sequence ID" value="NZ_BMYG01000004.1"/>
</dbReference>
<reference evidence="9 10" key="1">
    <citation type="submission" date="2016-12" db="EMBL/GenBank/DDBJ databases">
        <title>Diversity of luminous bacteria.</title>
        <authorList>
            <person name="Yoshizawa S."/>
            <person name="Kogure K."/>
        </authorList>
    </citation>
    <scope>NUCLEOTIDE SEQUENCE [LARGE SCALE GENOMIC DNA]</scope>
    <source>
        <strain evidence="9 10">SA4-48</strain>
    </source>
</reference>
<keyword evidence="10" id="KW-1185">Reference proteome</keyword>
<keyword evidence="6" id="KW-0472">Membrane</keyword>
<dbReference type="PANTHER" id="PTHR30026:SF5">
    <property type="entry name" value="ABC-TYPE EFFLUX SYSTEM SECRETIN COMPONENT"/>
    <property type="match status" value="1"/>
</dbReference>
<dbReference type="GO" id="GO:0009279">
    <property type="term" value="C:cell outer membrane"/>
    <property type="evidence" value="ECO:0007669"/>
    <property type="project" value="UniProtKB-SubCell"/>
</dbReference>
<dbReference type="AlphaFoldDB" id="A0A2S7USP2"/>
<feature type="coiled-coil region" evidence="8">
    <location>
        <begin position="352"/>
        <end position="404"/>
    </location>
</feature>